<dbReference type="InterPro" id="IPR045079">
    <property type="entry name" value="Oxoprolinase-like"/>
</dbReference>
<proteinExistence type="predicted"/>
<dbReference type="Pfam" id="PF01968">
    <property type="entry name" value="Hydantoinase_A"/>
    <property type="match status" value="1"/>
</dbReference>
<evidence type="ECO:0000313" key="3">
    <source>
        <dbReference type="EMBL" id="AGF77454.1"/>
    </source>
</evidence>
<evidence type="ECO:0000313" key="4">
    <source>
        <dbReference type="Proteomes" id="UP000011721"/>
    </source>
</evidence>
<dbReference type="InterPro" id="IPR008040">
    <property type="entry name" value="Hydant_A_N"/>
</dbReference>
<dbReference type="Proteomes" id="UP000011721">
    <property type="component" value="Chromosome"/>
</dbReference>
<name>M1NCH2_DESSD</name>
<dbReference type="KEGG" id="dsf:UWK_00880"/>
<dbReference type="eggNOG" id="COG0145">
    <property type="taxonomic scope" value="Bacteria"/>
</dbReference>
<dbReference type="GO" id="GO:0017168">
    <property type="term" value="F:5-oxoprolinase (ATP-hydrolyzing) activity"/>
    <property type="evidence" value="ECO:0007669"/>
    <property type="project" value="TreeGrafter"/>
</dbReference>
<dbReference type="Gene3D" id="3.30.420.40">
    <property type="match status" value="1"/>
</dbReference>
<dbReference type="Pfam" id="PF05378">
    <property type="entry name" value="Hydant_A_N"/>
    <property type="match status" value="1"/>
</dbReference>
<dbReference type="OrthoDB" id="9759608at2"/>
<dbReference type="InterPro" id="IPR043129">
    <property type="entry name" value="ATPase_NBD"/>
</dbReference>
<dbReference type="AlphaFoldDB" id="M1NCH2"/>
<evidence type="ECO:0000259" key="2">
    <source>
        <dbReference type="Pfam" id="PF05378"/>
    </source>
</evidence>
<dbReference type="GO" id="GO:0006749">
    <property type="term" value="P:glutathione metabolic process"/>
    <property type="evidence" value="ECO:0007669"/>
    <property type="project" value="TreeGrafter"/>
</dbReference>
<dbReference type="STRING" id="1167006.UWK_00880"/>
<dbReference type="HOGENOM" id="CLU_014140_1_0_7"/>
<dbReference type="PATRIC" id="fig|1167006.5.peg.988"/>
<feature type="domain" description="Hydantoinase A/oxoprolinase" evidence="1">
    <location>
        <begin position="182"/>
        <end position="456"/>
    </location>
</feature>
<dbReference type="PANTHER" id="PTHR11365">
    <property type="entry name" value="5-OXOPROLINASE RELATED"/>
    <property type="match status" value="1"/>
</dbReference>
<accession>M1NCH2</accession>
<evidence type="ECO:0000259" key="1">
    <source>
        <dbReference type="Pfam" id="PF01968"/>
    </source>
</evidence>
<sequence length="548" mass="58327">MSKYIIGIDTGGTYTDAVLLDIVNKNVLATAKEPTTHHRLSLSTGKALKSLLQHSGVNKSDISRLALSTTLATNAVIEQKGARVAAFVIGYVKHFKLPITATIFVKGGHTISGQEEETLDIDNIVDTIQGIRNEVDAYAVCSAMSMTNPSHELVTEKAISMLDPKPVFCSHTVSQHTGMRERAATAALHAKLMPLMEDFVAGVQEAMIANELDCPVVLITGNGSQVSITDAAEQAGITVASGPACTAGFGAAQNVDHALVVDVGGTTTDIAMVENGKMLISADGCKVGEWQTHMEAVDMFTGGIGGDSHVIVDTKGKISLGPSRVIPLAMAAGFPGCKNWLGPDLKSKCIMLLPEFEDNQKDDPIIYALGAGPATAASIQERTGFSGIPLNKRLEQLSRNQIILETGFTPTDALHVLGKIDIGVKSEAKDGAEILGALLNMDAKSFSKKIISMTEDRIENLLIDYIIHRYWGKSLTSFISTRNDHPVLGVKFSMKIPFIGIGAAARYFLPRVAKRLGTTVDFPEFCEVGNGVGAALLGSNILQPSQDQ</sequence>
<dbReference type="EMBL" id="CP003985">
    <property type="protein sequence ID" value="AGF77454.1"/>
    <property type="molecule type" value="Genomic_DNA"/>
</dbReference>
<dbReference type="RefSeq" id="WP_015403150.1">
    <property type="nucleotide sequence ID" value="NC_020304.1"/>
</dbReference>
<protein>
    <submittedName>
        <fullName evidence="3">N-methylhydantoinase A/acetone carboxylase, beta subunit</fullName>
    </submittedName>
</protein>
<reference evidence="4" key="1">
    <citation type="journal article" date="2013" name="Stand. Genomic Sci.">
        <title>Complete genome sequence of Desulfocapsa sulfexigens, a marine deltaproteobacterium specialized in disproportionating inorganic sulfur compounds.</title>
        <authorList>
            <person name="Finster K.W."/>
            <person name="Kjeldsen K.U."/>
            <person name="Kube M."/>
            <person name="Reinhardt R."/>
            <person name="Mussmann M."/>
            <person name="Amann R."/>
            <person name="Schreiber L."/>
        </authorList>
    </citation>
    <scope>NUCLEOTIDE SEQUENCE [LARGE SCALE GENOMIC DNA]</scope>
    <source>
        <strain evidence="4">DSM 10523 / SB164P1</strain>
    </source>
</reference>
<feature type="domain" description="Hydantoinase/oxoprolinase N-terminal" evidence="2">
    <location>
        <begin position="6"/>
        <end position="159"/>
    </location>
</feature>
<keyword evidence="4" id="KW-1185">Reference proteome</keyword>
<organism evidence="3 4">
    <name type="scientific">Desulfocapsa sulfexigens (strain DSM 10523 / SB164P1)</name>
    <dbReference type="NCBI Taxonomy" id="1167006"/>
    <lineage>
        <taxon>Bacteria</taxon>
        <taxon>Pseudomonadati</taxon>
        <taxon>Thermodesulfobacteriota</taxon>
        <taxon>Desulfobulbia</taxon>
        <taxon>Desulfobulbales</taxon>
        <taxon>Desulfocapsaceae</taxon>
        <taxon>Desulfocapsa</taxon>
    </lineage>
</organism>
<gene>
    <name evidence="3" type="ordered locus">UWK_00880</name>
</gene>
<dbReference type="PANTHER" id="PTHR11365:SF2">
    <property type="entry name" value="5-OXOPROLINASE"/>
    <property type="match status" value="1"/>
</dbReference>
<dbReference type="InterPro" id="IPR002821">
    <property type="entry name" value="Hydantoinase_A"/>
</dbReference>
<dbReference type="GO" id="GO:0005829">
    <property type="term" value="C:cytosol"/>
    <property type="evidence" value="ECO:0007669"/>
    <property type="project" value="TreeGrafter"/>
</dbReference>
<dbReference type="SUPFAM" id="SSF53067">
    <property type="entry name" value="Actin-like ATPase domain"/>
    <property type="match status" value="1"/>
</dbReference>